<evidence type="ECO:0000256" key="1">
    <source>
        <dbReference type="ARBA" id="ARBA00006272"/>
    </source>
</evidence>
<dbReference type="SUPFAM" id="SSF53187">
    <property type="entry name" value="Zn-dependent exopeptidases"/>
    <property type="match status" value="1"/>
</dbReference>
<dbReference type="EMBL" id="JAVRHT010000035">
    <property type="protein sequence ID" value="MDT0632720.1"/>
    <property type="molecule type" value="Genomic_DNA"/>
</dbReference>
<organism evidence="7 8">
    <name type="scientific">Rubrivirga litoralis</name>
    <dbReference type="NCBI Taxonomy" id="3075598"/>
    <lineage>
        <taxon>Bacteria</taxon>
        <taxon>Pseudomonadati</taxon>
        <taxon>Rhodothermota</taxon>
        <taxon>Rhodothermia</taxon>
        <taxon>Rhodothermales</taxon>
        <taxon>Rubricoccaceae</taxon>
        <taxon>Rubrivirga</taxon>
    </lineage>
</organism>
<evidence type="ECO:0000313" key="7">
    <source>
        <dbReference type="EMBL" id="MDT0632720.1"/>
    </source>
</evidence>
<dbReference type="InterPro" id="IPR008007">
    <property type="entry name" value="Peptidase_M42"/>
</dbReference>
<evidence type="ECO:0000313" key="8">
    <source>
        <dbReference type="Proteomes" id="UP001267426"/>
    </source>
</evidence>
<dbReference type="PANTHER" id="PTHR32481:SF0">
    <property type="entry name" value="AMINOPEPTIDASE YPDE-RELATED"/>
    <property type="match status" value="1"/>
</dbReference>
<evidence type="ECO:0000256" key="6">
    <source>
        <dbReference type="PIRNR" id="PIRNR001123"/>
    </source>
</evidence>
<dbReference type="Pfam" id="PF05343">
    <property type="entry name" value="Peptidase_M42"/>
    <property type="match status" value="1"/>
</dbReference>
<comment type="caution">
    <text evidence="7">The sequence shown here is derived from an EMBL/GenBank/DDBJ whole genome shotgun (WGS) entry which is preliminary data.</text>
</comment>
<dbReference type="InterPro" id="IPR051464">
    <property type="entry name" value="Peptidase_M42_aminopept"/>
</dbReference>
<name>A0ABU3BU06_9BACT</name>
<gene>
    <name evidence="7" type="ORF">RM540_13245</name>
</gene>
<keyword evidence="2" id="KW-0031">Aminopeptidase</keyword>
<evidence type="ECO:0000256" key="5">
    <source>
        <dbReference type="ARBA" id="ARBA00022801"/>
    </source>
</evidence>
<keyword evidence="8" id="KW-1185">Reference proteome</keyword>
<dbReference type="InterPro" id="IPR023367">
    <property type="entry name" value="Peptidase_M42_dom2"/>
</dbReference>
<protein>
    <submittedName>
        <fullName evidence="7">M20/M25/M40 family metallo-hydrolase</fullName>
    </submittedName>
</protein>
<dbReference type="PIRSF" id="PIRSF001123">
    <property type="entry name" value="PepA_GA"/>
    <property type="match status" value="1"/>
</dbReference>
<proteinExistence type="inferred from homology"/>
<evidence type="ECO:0000256" key="2">
    <source>
        <dbReference type="ARBA" id="ARBA00022438"/>
    </source>
</evidence>
<keyword evidence="3" id="KW-0645">Protease</keyword>
<comment type="similarity">
    <text evidence="1 6">Belongs to the peptidase M42 family.</text>
</comment>
<dbReference type="Gene3D" id="3.40.630.10">
    <property type="entry name" value="Zn peptidases"/>
    <property type="match status" value="1"/>
</dbReference>
<accession>A0ABU3BU06</accession>
<dbReference type="RefSeq" id="WP_311664876.1">
    <property type="nucleotide sequence ID" value="NZ_JAVRHT010000035.1"/>
</dbReference>
<evidence type="ECO:0000256" key="4">
    <source>
        <dbReference type="ARBA" id="ARBA00022723"/>
    </source>
</evidence>
<keyword evidence="5" id="KW-0378">Hydrolase</keyword>
<dbReference type="Gene3D" id="2.40.30.40">
    <property type="entry name" value="Peptidase M42, domain 2"/>
    <property type="match status" value="1"/>
</dbReference>
<dbReference type="SUPFAM" id="SSF101821">
    <property type="entry name" value="Aminopeptidase/glucanase lid domain"/>
    <property type="match status" value="1"/>
</dbReference>
<sequence>MPISDDDRAFLFDLLRTPSPTGFEAPGQRLWAARAAEFADAVDSDAYGSAWATKRGANDAAPTVLLEAHADEIGFALKYVTDEGFLRVDRIGGSDHAIARARRVVFLGSKGPVAGVLGNTAIHLRDREKDEKAPKIEDLFVDVGASSREEVADLGLRVGHPAVYADAAELLTESRVTGRALDNRLGGFVLTQVLAALKTGDRPQAATVALNAVQEEIGGNGAKMATYAIAPDVAVVLDVTHATDSPGIEKAKHGDVKLGGGPTVTHGTVNHPAVVARLVEVAEKEGIALQHESSSRYSGTDTDVVFTTKAGIPAALVSIPMRYMHSTVETVDLGDVEATVRLLEAFVRSVRADDTFRTEIL</sequence>
<reference evidence="7 8" key="1">
    <citation type="submission" date="2023-09" db="EMBL/GenBank/DDBJ databases">
        <authorList>
            <person name="Rey-Velasco X."/>
        </authorList>
    </citation>
    <scope>NUCLEOTIDE SEQUENCE [LARGE SCALE GENOMIC DNA]</scope>
    <source>
        <strain evidence="7 8">F394</strain>
    </source>
</reference>
<evidence type="ECO:0000256" key="3">
    <source>
        <dbReference type="ARBA" id="ARBA00022670"/>
    </source>
</evidence>
<dbReference type="Proteomes" id="UP001267426">
    <property type="component" value="Unassembled WGS sequence"/>
</dbReference>
<dbReference type="PANTHER" id="PTHR32481">
    <property type="entry name" value="AMINOPEPTIDASE"/>
    <property type="match status" value="1"/>
</dbReference>
<keyword evidence="4" id="KW-0479">Metal-binding</keyword>